<sequence length="91" mass="9793">MAVLDTGKAEEEPDWPPVLLGSDMLKSPSWHSSEVWQACGKQELDFGYLKTMSHREKLSEGPRLGLCFQPVDLMGVVNGSAAASKSTAIGS</sequence>
<proteinExistence type="predicted"/>
<comment type="caution">
    <text evidence="2">The sequence shown here is derived from an EMBL/GenBank/DDBJ whole genome shotgun (WGS) entry which is preliminary data.</text>
</comment>
<name>A0AAD5YAA5_9APHY</name>
<keyword evidence="3" id="KW-1185">Reference proteome</keyword>
<evidence type="ECO:0000256" key="1">
    <source>
        <dbReference type="SAM" id="MobiDB-lite"/>
    </source>
</evidence>
<protein>
    <submittedName>
        <fullName evidence="2">Uncharacterized protein</fullName>
    </submittedName>
</protein>
<accession>A0AAD5YAA5</accession>
<reference evidence="2" key="1">
    <citation type="submission" date="2022-07" db="EMBL/GenBank/DDBJ databases">
        <title>Genome Sequence of Physisporinus lineatus.</title>
        <authorList>
            <person name="Buettner E."/>
        </authorList>
    </citation>
    <scope>NUCLEOTIDE SEQUENCE</scope>
    <source>
        <strain evidence="2">VT162</strain>
    </source>
</reference>
<feature type="region of interest" description="Disordered" evidence="1">
    <location>
        <begin position="1"/>
        <end position="20"/>
    </location>
</feature>
<dbReference type="Proteomes" id="UP001212997">
    <property type="component" value="Unassembled WGS sequence"/>
</dbReference>
<dbReference type="EMBL" id="JANAWD010000904">
    <property type="protein sequence ID" value="KAJ3475165.1"/>
    <property type="molecule type" value="Genomic_DNA"/>
</dbReference>
<evidence type="ECO:0000313" key="3">
    <source>
        <dbReference type="Proteomes" id="UP001212997"/>
    </source>
</evidence>
<organism evidence="2 3">
    <name type="scientific">Meripilus lineatus</name>
    <dbReference type="NCBI Taxonomy" id="2056292"/>
    <lineage>
        <taxon>Eukaryota</taxon>
        <taxon>Fungi</taxon>
        <taxon>Dikarya</taxon>
        <taxon>Basidiomycota</taxon>
        <taxon>Agaricomycotina</taxon>
        <taxon>Agaricomycetes</taxon>
        <taxon>Polyporales</taxon>
        <taxon>Meripilaceae</taxon>
        <taxon>Meripilus</taxon>
    </lineage>
</organism>
<gene>
    <name evidence="2" type="ORF">NLI96_g12018</name>
</gene>
<dbReference type="AlphaFoldDB" id="A0AAD5YAA5"/>
<evidence type="ECO:0000313" key="2">
    <source>
        <dbReference type="EMBL" id="KAJ3475165.1"/>
    </source>
</evidence>